<dbReference type="KEGG" id="mfz:AOB57_004900"/>
<keyword evidence="1" id="KW-0001">2Fe-2S</keyword>
<dbReference type="GO" id="GO:0051537">
    <property type="term" value="F:2 iron, 2 sulfur cluster binding"/>
    <property type="evidence" value="ECO:0007669"/>
    <property type="project" value="UniProtKB-KW"/>
</dbReference>
<dbReference type="InterPro" id="IPR017941">
    <property type="entry name" value="Rieske_2Fe-2S"/>
</dbReference>
<dbReference type="Proteomes" id="UP000585579">
    <property type="component" value="Unassembled WGS sequence"/>
</dbReference>
<evidence type="ECO:0000313" key="7">
    <source>
        <dbReference type="EMBL" id="AYK14616.1"/>
    </source>
</evidence>
<keyword evidence="2" id="KW-0479">Metal-binding</keyword>
<dbReference type="Gene3D" id="3.30.9.10">
    <property type="entry name" value="D-Amino Acid Oxidase, subunit A, domain 2"/>
    <property type="match status" value="1"/>
</dbReference>
<dbReference type="Pfam" id="PF00355">
    <property type="entry name" value="Rieske"/>
    <property type="match status" value="1"/>
</dbReference>
<dbReference type="InterPro" id="IPR038010">
    <property type="entry name" value="YhfW_C"/>
</dbReference>
<organism evidence="7 9">
    <name type="scientific">Methanosarcina flavescens</name>
    <dbReference type="NCBI Taxonomy" id="1715806"/>
    <lineage>
        <taxon>Archaea</taxon>
        <taxon>Methanobacteriati</taxon>
        <taxon>Methanobacteriota</taxon>
        <taxon>Stenosarchaea group</taxon>
        <taxon>Methanomicrobia</taxon>
        <taxon>Methanosarcinales</taxon>
        <taxon>Methanosarcinaceae</taxon>
        <taxon>Methanosarcina</taxon>
    </lineage>
</organism>
<dbReference type="InterPro" id="IPR006076">
    <property type="entry name" value="FAD-dep_OxRdtase"/>
</dbReference>
<dbReference type="PROSITE" id="PS51296">
    <property type="entry name" value="RIESKE"/>
    <property type="match status" value="1"/>
</dbReference>
<protein>
    <submittedName>
        <fullName evidence="7">FAD-dependent oxidoreductase</fullName>
    </submittedName>
</protein>
<accession>A0A660HRB9</accession>
<reference evidence="8 10" key="3">
    <citation type="journal article" date="2020" name="Biotechnol. Biofuels">
        <title>New insights from the biogas microbiome by comprehensive genome-resolved metagenomics of nearly 1600 species originating from multiple anaerobic digesters.</title>
        <authorList>
            <person name="Campanaro S."/>
            <person name="Treu L."/>
            <person name="Rodriguez-R L.M."/>
            <person name="Kovalovszki A."/>
            <person name="Ziels R.M."/>
            <person name="Maus I."/>
            <person name="Zhu X."/>
            <person name="Kougias P.G."/>
            <person name="Basile A."/>
            <person name="Luo G."/>
            <person name="Schluter A."/>
            <person name="Konstantinidis K.T."/>
            <person name="Angelidaki I."/>
        </authorList>
    </citation>
    <scope>NUCLEOTIDE SEQUENCE [LARGE SCALE GENOMIC DNA]</scope>
    <source>
        <strain evidence="8">AS22ysBPME_46</strain>
    </source>
</reference>
<dbReference type="PANTHER" id="PTHR13847:SF274">
    <property type="entry name" value="RIESKE 2FE-2S IRON-SULFUR PROTEIN YHFW-RELATED"/>
    <property type="match status" value="1"/>
</dbReference>
<reference evidence="7 9" key="1">
    <citation type="journal article" date="2016" name="Int. J. Syst. Evol. Microbiol.">
        <title>Methanosarcina flavescens sp. nov., a methanogenic archaeon isolated from a full-scale anaerobic digester.</title>
        <authorList>
            <person name="Kern T."/>
            <person name="Fischer M.A."/>
            <person name="Deppenmeier U."/>
            <person name="Schmitz R.A."/>
            <person name="Rother M."/>
        </authorList>
    </citation>
    <scope>NUCLEOTIDE SEQUENCE [LARGE SCALE GENOMIC DNA]</scope>
    <source>
        <strain evidence="7 9">E03.2</strain>
    </source>
</reference>
<dbReference type="GO" id="GO:0005737">
    <property type="term" value="C:cytoplasm"/>
    <property type="evidence" value="ECO:0007669"/>
    <property type="project" value="TreeGrafter"/>
</dbReference>
<keyword evidence="4" id="KW-0411">Iron-sulfur</keyword>
<dbReference type="InterPro" id="IPR036922">
    <property type="entry name" value="Rieske_2Fe-2S_sf"/>
</dbReference>
<evidence type="ECO:0000259" key="6">
    <source>
        <dbReference type="PROSITE" id="PS51296"/>
    </source>
</evidence>
<evidence type="ECO:0000256" key="4">
    <source>
        <dbReference type="ARBA" id="ARBA00023014"/>
    </source>
</evidence>
<dbReference type="SUPFAM" id="SSF51905">
    <property type="entry name" value="FAD/NAD(P)-binding domain"/>
    <property type="match status" value="1"/>
</dbReference>
<evidence type="ECO:0000256" key="3">
    <source>
        <dbReference type="ARBA" id="ARBA00023004"/>
    </source>
</evidence>
<dbReference type="Pfam" id="PF01266">
    <property type="entry name" value="DAO"/>
    <property type="match status" value="1"/>
</dbReference>
<dbReference type="Gene3D" id="2.102.10.10">
    <property type="entry name" value="Rieske [2Fe-2S] iron-sulphur domain"/>
    <property type="match status" value="1"/>
</dbReference>
<dbReference type="EMBL" id="JAAYQL010000034">
    <property type="protein sequence ID" value="NLK32451.1"/>
    <property type="molecule type" value="Genomic_DNA"/>
</dbReference>
<gene>
    <name evidence="7" type="ORF">AOB57_004900</name>
    <name evidence="8" type="ORF">GX302_06340</name>
</gene>
<evidence type="ECO:0000256" key="2">
    <source>
        <dbReference type="ARBA" id="ARBA00022723"/>
    </source>
</evidence>
<dbReference type="RefSeq" id="WP_054298384.1">
    <property type="nucleotide sequence ID" value="NZ_CP032683.1"/>
</dbReference>
<dbReference type="Proteomes" id="UP000053087">
    <property type="component" value="Chromosome"/>
</dbReference>
<dbReference type="InterPro" id="IPR036188">
    <property type="entry name" value="FAD/NAD-bd_sf"/>
</dbReference>
<proteinExistence type="predicted"/>
<sequence>MTHGKNTGYTLPGRAESYWLATTPESNYPALSGDINVDVAIIGGGIVGITSAFLLKEVGVSVAVIEADRIIKGATGYTTAKITSQHNLIYDRLISRFGRAQAKQYAEANQAAIDRIEYIVRSWDISCDFAQKSAYVYAGSENSAQKILDEVRAARSLGLPASFENSLPLPFETYGAVRFNRQAQFHPRKYLCALAREIEGDSCYIFEKTRALGIEGGEPVVIKTDRGTVRADDVIQATHFPILDKPGELFKKLSQSMSYVLGLRIEETFPDGMFINAEEPARSLRSQPAEGGELVLAVGDGHPTGSGNPTHQHYRQLEDWARSIYNVRSIDYHWLTEDVVSEDGVPLIGRLTPDSEHSYLATGFGKWGMTTGTAAAVIITDMILGRDNPWAEVYDPSRFREISELIIREDLPEVEPGQGTLVEKGEDKVAVYRDPQGVLYTLNPACRHMGCTVSWNDADRTWDCHCHGSRYNARGEVIQSPAVYGLLEKKVKEQNQYR</sequence>
<dbReference type="InterPro" id="IPR005805">
    <property type="entry name" value="Rieske_Fe-S_prot_C"/>
</dbReference>
<name>A0A660HRB9_9EURY</name>
<dbReference type="GO" id="GO:0046872">
    <property type="term" value="F:metal ion binding"/>
    <property type="evidence" value="ECO:0007669"/>
    <property type="project" value="UniProtKB-KW"/>
</dbReference>
<dbReference type="Gene3D" id="3.50.50.60">
    <property type="entry name" value="FAD/NAD(P)-binding domain"/>
    <property type="match status" value="1"/>
</dbReference>
<keyword evidence="3" id="KW-0408">Iron</keyword>
<evidence type="ECO:0000313" key="10">
    <source>
        <dbReference type="Proteomes" id="UP000585579"/>
    </source>
</evidence>
<dbReference type="PANTHER" id="PTHR13847">
    <property type="entry name" value="SARCOSINE DEHYDROGENASE-RELATED"/>
    <property type="match status" value="1"/>
</dbReference>
<dbReference type="GeneID" id="53687438"/>
<evidence type="ECO:0000313" key="9">
    <source>
        <dbReference type="Proteomes" id="UP000053087"/>
    </source>
</evidence>
<evidence type="ECO:0000313" key="8">
    <source>
        <dbReference type="EMBL" id="NLK32451.1"/>
    </source>
</evidence>
<feature type="domain" description="Rieske" evidence="6">
    <location>
        <begin position="406"/>
        <end position="498"/>
    </location>
</feature>
<keyword evidence="5" id="KW-1015">Disulfide bond</keyword>
<dbReference type="PRINTS" id="PR00162">
    <property type="entry name" value="RIESKE"/>
</dbReference>
<evidence type="ECO:0000256" key="5">
    <source>
        <dbReference type="ARBA" id="ARBA00023157"/>
    </source>
</evidence>
<dbReference type="EMBL" id="CP032683">
    <property type="protein sequence ID" value="AYK14616.1"/>
    <property type="molecule type" value="Genomic_DNA"/>
</dbReference>
<dbReference type="SUPFAM" id="SSF50022">
    <property type="entry name" value="ISP domain"/>
    <property type="match status" value="1"/>
</dbReference>
<dbReference type="OrthoDB" id="5623at2157"/>
<keyword evidence="9" id="KW-1185">Reference proteome</keyword>
<reference evidence="7" key="2">
    <citation type="submission" date="2018-10" db="EMBL/GenBank/DDBJ databases">
        <authorList>
            <person name="Fischer M.A."/>
            <person name="Kern T."/>
            <person name="Deppenmeier U."/>
            <person name="Schmitz R.A."/>
            <person name="Rother M."/>
        </authorList>
    </citation>
    <scope>NUCLEOTIDE SEQUENCE</scope>
    <source>
        <strain evidence="7">E03.2</strain>
    </source>
</reference>
<dbReference type="GO" id="GO:0016020">
    <property type="term" value="C:membrane"/>
    <property type="evidence" value="ECO:0007669"/>
    <property type="project" value="InterPro"/>
</dbReference>
<dbReference type="AlphaFoldDB" id="A0A660HRB9"/>
<evidence type="ECO:0000256" key="1">
    <source>
        <dbReference type="ARBA" id="ARBA00022714"/>
    </source>
</evidence>
<dbReference type="CDD" id="cd03477">
    <property type="entry name" value="Rieske_YhfW_C"/>
    <property type="match status" value="1"/>
</dbReference>